<proteinExistence type="predicted"/>
<dbReference type="Proteomes" id="UP000299102">
    <property type="component" value="Unassembled WGS sequence"/>
</dbReference>
<accession>A0A4C1Y275</accession>
<evidence type="ECO:0000313" key="2">
    <source>
        <dbReference type="Proteomes" id="UP000299102"/>
    </source>
</evidence>
<dbReference type="EMBL" id="BGZK01001018">
    <property type="protein sequence ID" value="GBP68639.1"/>
    <property type="molecule type" value="Genomic_DNA"/>
</dbReference>
<evidence type="ECO:0000313" key="1">
    <source>
        <dbReference type="EMBL" id="GBP68639.1"/>
    </source>
</evidence>
<sequence>MTVVGTVGGSFTRGVVFLSGASDVLSQKTIERKVLVIPNIDLAVHLSRAGRPAAVSARRSISQIDSDTFQSERADLILDIQSGRVVERPPSAEDRLS</sequence>
<organism evidence="1 2">
    <name type="scientific">Eumeta variegata</name>
    <name type="common">Bagworm moth</name>
    <name type="synonym">Eumeta japonica</name>
    <dbReference type="NCBI Taxonomy" id="151549"/>
    <lineage>
        <taxon>Eukaryota</taxon>
        <taxon>Metazoa</taxon>
        <taxon>Ecdysozoa</taxon>
        <taxon>Arthropoda</taxon>
        <taxon>Hexapoda</taxon>
        <taxon>Insecta</taxon>
        <taxon>Pterygota</taxon>
        <taxon>Neoptera</taxon>
        <taxon>Endopterygota</taxon>
        <taxon>Lepidoptera</taxon>
        <taxon>Glossata</taxon>
        <taxon>Ditrysia</taxon>
        <taxon>Tineoidea</taxon>
        <taxon>Psychidae</taxon>
        <taxon>Oiketicinae</taxon>
        <taxon>Eumeta</taxon>
    </lineage>
</organism>
<protein>
    <submittedName>
        <fullName evidence="1">Uncharacterized protein</fullName>
    </submittedName>
</protein>
<reference evidence="1 2" key="1">
    <citation type="journal article" date="2019" name="Commun. Biol.">
        <title>The bagworm genome reveals a unique fibroin gene that provides high tensile strength.</title>
        <authorList>
            <person name="Kono N."/>
            <person name="Nakamura H."/>
            <person name="Ohtoshi R."/>
            <person name="Tomita M."/>
            <person name="Numata K."/>
            <person name="Arakawa K."/>
        </authorList>
    </citation>
    <scope>NUCLEOTIDE SEQUENCE [LARGE SCALE GENOMIC DNA]</scope>
</reference>
<dbReference type="AlphaFoldDB" id="A0A4C1Y275"/>
<comment type="caution">
    <text evidence="1">The sequence shown here is derived from an EMBL/GenBank/DDBJ whole genome shotgun (WGS) entry which is preliminary data.</text>
</comment>
<keyword evidence="2" id="KW-1185">Reference proteome</keyword>
<name>A0A4C1Y275_EUMVA</name>
<gene>
    <name evidence="1" type="ORF">EVAR_43971_1</name>
</gene>